<organism evidence="1 2">
    <name type="scientific">Stieleria magnilauensis</name>
    <dbReference type="NCBI Taxonomy" id="2527963"/>
    <lineage>
        <taxon>Bacteria</taxon>
        <taxon>Pseudomonadati</taxon>
        <taxon>Planctomycetota</taxon>
        <taxon>Planctomycetia</taxon>
        <taxon>Pirellulales</taxon>
        <taxon>Pirellulaceae</taxon>
        <taxon>Stieleria</taxon>
    </lineage>
</organism>
<protein>
    <submittedName>
        <fullName evidence="1">Uncharacterized protein</fullName>
    </submittedName>
</protein>
<dbReference type="Proteomes" id="UP000318081">
    <property type="component" value="Chromosome"/>
</dbReference>
<evidence type="ECO:0000313" key="1">
    <source>
        <dbReference type="EMBL" id="QDV87930.1"/>
    </source>
</evidence>
<gene>
    <name evidence="1" type="ORF">TBK1r_69620</name>
</gene>
<keyword evidence="2" id="KW-1185">Reference proteome</keyword>
<evidence type="ECO:0000313" key="2">
    <source>
        <dbReference type="Proteomes" id="UP000318081"/>
    </source>
</evidence>
<dbReference type="EMBL" id="CP036432">
    <property type="protein sequence ID" value="QDV87930.1"/>
    <property type="molecule type" value="Genomic_DNA"/>
</dbReference>
<name>A0ABX5Y0Y1_9BACT</name>
<proteinExistence type="predicted"/>
<accession>A0ABX5Y0Y1</accession>
<reference evidence="1 2" key="1">
    <citation type="submission" date="2019-02" db="EMBL/GenBank/DDBJ databases">
        <title>Deep-cultivation of Planctomycetes and their phenomic and genomic characterization uncovers novel biology.</title>
        <authorList>
            <person name="Wiegand S."/>
            <person name="Jogler M."/>
            <person name="Boedeker C."/>
            <person name="Pinto D."/>
            <person name="Vollmers J."/>
            <person name="Rivas-Marin E."/>
            <person name="Kohn T."/>
            <person name="Peeters S.H."/>
            <person name="Heuer A."/>
            <person name="Rast P."/>
            <person name="Oberbeckmann S."/>
            <person name="Bunk B."/>
            <person name="Jeske O."/>
            <person name="Meyerdierks A."/>
            <person name="Storesund J.E."/>
            <person name="Kallscheuer N."/>
            <person name="Luecker S."/>
            <person name="Lage O.M."/>
            <person name="Pohl T."/>
            <person name="Merkel B.J."/>
            <person name="Hornburger P."/>
            <person name="Mueller R.-W."/>
            <person name="Bruemmer F."/>
            <person name="Labrenz M."/>
            <person name="Spormann A.M."/>
            <person name="Op den Camp H."/>
            <person name="Overmann J."/>
            <person name="Amann R."/>
            <person name="Jetten M.S.M."/>
            <person name="Mascher T."/>
            <person name="Medema M.H."/>
            <person name="Devos D.P."/>
            <person name="Kaster A.-K."/>
            <person name="Ovreas L."/>
            <person name="Rohde M."/>
            <person name="Galperin M.Y."/>
            <person name="Jogler C."/>
        </authorList>
    </citation>
    <scope>NUCLEOTIDE SEQUENCE [LARGE SCALE GENOMIC DNA]</scope>
    <source>
        <strain evidence="1 2">TBK1r</strain>
    </source>
</reference>
<sequence>MDEMAACRSSSRSRDHLVGGAVRAGRVYQTWRVGIIVDAPPVAKAGDSAAACPWENDSGGPAVQNAFVDGANLLRHGLVAKLLGETPLPFPAHGLPQLVVFDQTDQ</sequence>